<evidence type="ECO:0000313" key="4">
    <source>
        <dbReference type="Proteomes" id="UP001165160"/>
    </source>
</evidence>
<evidence type="ECO:0000256" key="1">
    <source>
        <dbReference type="SAM" id="Coils"/>
    </source>
</evidence>
<reference evidence="4" key="1">
    <citation type="journal article" date="2023" name="Commun. Biol.">
        <title>Genome analysis of Parmales, the sister group of diatoms, reveals the evolutionary specialization of diatoms from phago-mixotrophs to photoautotrophs.</title>
        <authorList>
            <person name="Ban H."/>
            <person name="Sato S."/>
            <person name="Yoshikawa S."/>
            <person name="Yamada K."/>
            <person name="Nakamura Y."/>
            <person name="Ichinomiya M."/>
            <person name="Sato N."/>
            <person name="Blanc-Mathieu R."/>
            <person name="Endo H."/>
            <person name="Kuwata A."/>
            <person name="Ogata H."/>
        </authorList>
    </citation>
    <scope>NUCLEOTIDE SEQUENCE [LARGE SCALE GENOMIC DNA]</scope>
    <source>
        <strain evidence="4">NIES 3699</strain>
    </source>
</reference>
<keyword evidence="1" id="KW-0175">Coiled coil</keyword>
<feature type="region of interest" description="Disordered" evidence="2">
    <location>
        <begin position="450"/>
        <end position="476"/>
    </location>
</feature>
<feature type="coiled-coil region" evidence="1">
    <location>
        <begin position="337"/>
        <end position="438"/>
    </location>
</feature>
<feature type="coiled-coil region" evidence="1">
    <location>
        <begin position="479"/>
        <end position="540"/>
    </location>
</feature>
<feature type="region of interest" description="Disordered" evidence="2">
    <location>
        <begin position="25"/>
        <end position="148"/>
    </location>
</feature>
<evidence type="ECO:0000313" key="3">
    <source>
        <dbReference type="EMBL" id="GMH95461.1"/>
    </source>
</evidence>
<keyword evidence="4" id="KW-1185">Reference proteome</keyword>
<protein>
    <submittedName>
        <fullName evidence="3">Uncharacterized protein</fullName>
    </submittedName>
</protein>
<gene>
    <name evidence="3" type="ORF">TrVE_jg9144</name>
</gene>
<proteinExistence type="predicted"/>
<comment type="caution">
    <text evidence="3">The sequence shown here is derived from an EMBL/GenBank/DDBJ whole genome shotgun (WGS) entry which is preliminary data.</text>
</comment>
<feature type="coiled-coil region" evidence="1">
    <location>
        <begin position="218"/>
        <end position="274"/>
    </location>
</feature>
<dbReference type="Proteomes" id="UP001165160">
    <property type="component" value="Unassembled WGS sequence"/>
</dbReference>
<feature type="compositionally biased region" description="Low complexity" evidence="2">
    <location>
        <begin position="65"/>
        <end position="121"/>
    </location>
</feature>
<evidence type="ECO:0000256" key="2">
    <source>
        <dbReference type="SAM" id="MobiDB-lite"/>
    </source>
</evidence>
<name>A0A9W7BW06_9STRA</name>
<organism evidence="3 4">
    <name type="scientific">Triparma verrucosa</name>
    <dbReference type="NCBI Taxonomy" id="1606542"/>
    <lineage>
        <taxon>Eukaryota</taxon>
        <taxon>Sar</taxon>
        <taxon>Stramenopiles</taxon>
        <taxon>Ochrophyta</taxon>
        <taxon>Bolidophyceae</taxon>
        <taxon>Parmales</taxon>
        <taxon>Triparmaceae</taxon>
        <taxon>Triparma</taxon>
    </lineage>
</organism>
<accession>A0A9W7BW06</accession>
<dbReference type="AlphaFoldDB" id="A0A9W7BW06"/>
<sequence length="594" mass="66766">MWGNLLETTASIASKIEANLNESVGVAPSSLPPRDYDPVPPQQVPQTVVPPQPTVDNIDNETEDQTSTPSDQTSTPSDQTSTPSDQTSTPSDQTSTPSDQTSTPSPVKAPQQALQQALSPSTPQINEPEEEIKSPPVTVATPNNTSSNSDMAAEVVLLRSEGQSLMLKLNKLQTSYRSLASMNKKLTSDLSKTVAQCNERDSLIEDLKNDKGSKDSTLKEKDEEIIKLKEEVMVLENKREIDGKARVDELEATLRKKEEDLTTLRRDYEEINNKLNKSSVAQLKTEKSLRTKFGNLENKLKADYELMKQKVTSEVSSDYAASETSLHQSIESYRSSLSASEEQNGKLQLQVSRLQSALKQKDELFEQIEASIQEWTAREKESKEELEKAKREKDSIQTLLDKEKKNSDRVEFVYKKRFEEAGAERDSLKMDNSKLKNEIVWLQKLRMEDAETQAQTTPRKKDAEDVESMGSPVGGMVGGIMLRNEINEKKEEINFLKKRVEELEEAAANHPPTEDLADRLKEKELEVEELKGDLDDVKQCYGREVHRLTMILANGGKEPENNPGEEKKTVVVEVQMEEEKSLDVNDFRLGMFVD</sequence>
<dbReference type="EMBL" id="BRXX01000168">
    <property type="protein sequence ID" value="GMH95461.1"/>
    <property type="molecule type" value="Genomic_DNA"/>
</dbReference>
<feature type="compositionally biased region" description="Pro residues" evidence="2">
    <location>
        <begin position="38"/>
        <end position="53"/>
    </location>
</feature>